<proteinExistence type="predicted"/>
<protein>
    <submittedName>
        <fullName evidence="1">Uncharacterized protein</fullName>
    </submittedName>
</protein>
<evidence type="ECO:0000313" key="2">
    <source>
        <dbReference type="Proteomes" id="UP001234202"/>
    </source>
</evidence>
<reference evidence="1" key="1">
    <citation type="submission" date="2023-04" db="EMBL/GenBank/DDBJ databases">
        <title>Draft Genome sequencing of Naganishia species isolated from polar environments using Oxford Nanopore Technology.</title>
        <authorList>
            <person name="Leo P."/>
            <person name="Venkateswaran K."/>
        </authorList>
    </citation>
    <scope>NUCLEOTIDE SEQUENCE</scope>
    <source>
        <strain evidence="1">DBVPG 5303</strain>
    </source>
</reference>
<sequence>MSRGSYDSLLARGKEYAFKAITGAGITSIAVRGKDTCVIITQRKVPDKLIDPETVTHLFRITPEIGCVMTGIIADARAQVQRTRSEAAEFRYKFGYEITPDASMILIGLDPERGPQIFKLDPAGYYIGHTACAAGQKQTEANNYFDKKFKSFAATAASSSASKTTELDRTRVIELAIEALSTVCSTDFKAGEIEIGICSSAEDEPVPEGEASGVGLFRQMGEDERGEWLTRVGEKD</sequence>
<dbReference type="Proteomes" id="UP001234202">
    <property type="component" value="Unassembled WGS sequence"/>
</dbReference>
<keyword evidence="2" id="KW-1185">Reference proteome</keyword>
<gene>
    <name evidence="1" type="ORF">QFC24_001867</name>
</gene>
<evidence type="ECO:0000313" key="1">
    <source>
        <dbReference type="EMBL" id="KAJ9126834.1"/>
    </source>
</evidence>
<accession>A0ACC2XS39</accession>
<organism evidence="1 2">
    <name type="scientific">Naganishia onofrii</name>
    <dbReference type="NCBI Taxonomy" id="1851511"/>
    <lineage>
        <taxon>Eukaryota</taxon>
        <taxon>Fungi</taxon>
        <taxon>Dikarya</taxon>
        <taxon>Basidiomycota</taxon>
        <taxon>Agaricomycotina</taxon>
        <taxon>Tremellomycetes</taxon>
        <taxon>Filobasidiales</taxon>
        <taxon>Filobasidiaceae</taxon>
        <taxon>Naganishia</taxon>
    </lineage>
</organism>
<comment type="caution">
    <text evidence="1">The sequence shown here is derived from an EMBL/GenBank/DDBJ whole genome shotgun (WGS) entry which is preliminary data.</text>
</comment>
<dbReference type="EMBL" id="JASBWV010000004">
    <property type="protein sequence ID" value="KAJ9126834.1"/>
    <property type="molecule type" value="Genomic_DNA"/>
</dbReference>
<name>A0ACC2XS39_9TREE</name>